<dbReference type="EMBL" id="FLUQ01000001">
    <property type="protein sequence ID" value="SBV97398.1"/>
    <property type="molecule type" value="Genomic_DNA"/>
</dbReference>
<feature type="transmembrane region" description="Helical" evidence="7">
    <location>
        <begin position="303"/>
        <end position="325"/>
    </location>
</feature>
<dbReference type="NCBIfam" id="TIGR00786">
    <property type="entry name" value="dctM"/>
    <property type="match status" value="1"/>
</dbReference>
<evidence type="ECO:0000313" key="9">
    <source>
        <dbReference type="EMBL" id="SBV97398.1"/>
    </source>
</evidence>
<feature type="transmembrane region" description="Helical" evidence="7">
    <location>
        <begin position="211"/>
        <end position="234"/>
    </location>
</feature>
<dbReference type="Pfam" id="PF06808">
    <property type="entry name" value="DctM"/>
    <property type="match status" value="1"/>
</dbReference>
<feature type="transmembrane region" description="Helical" evidence="7">
    <location>
        <begin position="240"/>
        <end position="258"/>
    </location>
</feature>
<dbReference type="InterPro" id="IPR004681">
    <property type="entry name" value="TRAP_DctM"/>
</dbReference>
<comment type="subcellular location">
    <subcellularLocation>
        <location evidence="1">Cell inner membrane</location>
        <topology evidence="1">Multi-pass membrane protein</topology>
    </subcellularLocation>
</comment>
<keyword evidence="5 7" id="KW-1133">Transmembrane helix</keyword>
<accession>A0A212JDC5</accession>
<feature type="transmembrane region" description="Helical" evidence="7">
    <location>
        <begin position="91"/>
        <end position="121"/>
    </location>
</feature>
<reference evidence="9" key="1">
    <citation type="submission" date="2016-04" db="EMBL/GenBank/DDBJ databases">
        <authorList>
            <person name="Evans L.H."/>
            <person name="Alamgir A."/>
            <person name="Owens N."/>
            <person name="Weber N.D."/>
            <person name="Virtaneva K."/>
            <person name="Barbian K."/>
            <person name="Babar A."/>
            <person name="Rosenke K."/>
        </authorList>
    </citation>
    <scope>NUCLEOTIDE SEQUENCE</scope>
    <source>
        <strain evidence="9">86</strain>
    </source>
</reference>
<name>A0A212JDC5_9DELT</name>
<keyword evidence="3" id="KW-0997">Cell inner membrane</keyword>
<organism evidence="9">
    <name type="scientific">uncultured delta proteobacterium</name>
    <dbReference type="NCBI Taxonomy" id="34034"/>
    <lineage>
        <taxon>Bacteria</taxon>
        <taxon>Deltaproteobacteria</taxon>
        <taxon>environmental samples</taxon>
    </lineage>
</organism>
<evidence type="ECO:0000256" key="2">
    <source>
        <dbReference type="ARBA" id="ARBA00022475"/>
    </source>
</evidence>
<dbReference type="GO" id="GO:0005886">
    <property type="term" value="C:plasma membrane"/>
    <property type="evidence" value="ECO:0007669"/>
    <property type="project" value="UniProtKB-SubCell"/>
</dbReference>
<evidence type="ECO:0000256" key="5">
    <source>
        <dbReference type="ARBA" id="ARBA00022989"/>
    </source>
</evidence>
<feature type="transmembrane region" description="Helical" evidence="7">
    <location>
        <begin position="270"/>
        <end position="291"/>
    </location>
</feature>
<evidence type="ECO:0000256" key="3">
    <source>
        <dbReference type="ARBA" id="ARBA00022519"/>
    </source>
</evidence>
<gene>
    <name evidence="9" type="ORF">KL86DPRO_11210</name>
</gene>
<feature type="transmembrane region" description="Helical" evidence="7">
    <location>
        <begin position="53"/>
        <end position="71"/>
    </location>
</feature>
<dbReference type="AlphaFoldDB" id="A0A212JDC5"/>
<protein>
    <recommendedName>
        <fullName evidence="8">TRAP C4-dicarboxylate transport system permease DctM subunit domain-containing protein</fullName>
    </recommendedName>
</protein>
<evidence type="ECO:0000256" key="1">
    <source>
        <dbReference type="ARBA" id="ARBA00004429"/>
    </source>
</evidence>
<dbReference type="PANTHER" id="PTHR33362">
    <property type="entry name" value="SIALIC ACID TRAP TRANSPORTER PERMEASE PROTEIN SIAT-RELATED"/>
    <property type="match status" value="1"/>
</dbReference>
<dbReference type="PIRSF" id="PIRSF006066">
    <property type="entry name" value="HI0050"/>
    <property type="match status" value="1"/>
</dbReference>
<evidence type="ECO:0000259" key="8">
    <source>
        <dbReference type="Pfam" id="PF06808"/>
    </source>
</evidence>
<keyword evidence="4 7" id="KW-0812">Transmembrane</keyword>
<proteinExistence type="predicted"/>
<dbReference type="InterPro" id="IPR010656">
    <property type="entry name" value="DctM"/>
</dbReference>
<feature type="transmembrane region" description="Helical" evidence="7">
    <location>
        <begin position="357"/>
        <end position="383"/>
    </location>
</feature>
<feature type="transmembrane region" description="Helical" evidence="7">
    <location>
        <begin position="332"/>
        <end position="351"/>
    </location>
</feature>
<sequence length="424" mass="44638">MIALLFITLGVGLFFSVPVSFAIGISAYVFLVGSDAAPLSIIPQRMIEGVDNFSIMALPLFILSGELMSLSCTPRLMRLANLLIGRVPGGLAATTAIGCGFFGAISGSGVATTAAIGGVMAPEMIKAKYSPGFTASVVTAAGVLGMVIPPSFCMVVYGASGGVSIAKLFLGGFIPGFLAIGSLVAYSIFMGSRRGYRAAEYTYQPGEKIKIFFDALLPLVMPVIILGGVLSGLVTPTESAMVAVLYALGLEVLVYREITLRKFIHLCSRSAVSSAIIMFIMGTAASFGWIMATENVPKLFAGIILSITNSPLIVYFLIMMLLLILGTFMESVSIIILVTPILLPLVVSFGMDPVHFGVALMLAVAIGGVTPPLAVGLFVATRIIGCRVEDSFPEILHVIAILIVNLALCFFVPKIVLFLPQFLN</sequence>
<evidence type="ECO:0000256" key="4">
    <source>
        <dbReference type="ARBA" id="ARBA00022692"/>
    </source>
</evidence>
<evidence type="ECO:0000256" key="6">
    <source>
        <dbReference type="ARBA" id="ARBA00023136"/>
    </source>
</evidence>
<feature type="transmembrane region" description="Helical" evidence="7">
    <location>
        <begin position="395"/>
        <end position="419"/>
    </location>
</feature>
<feature type="transmembrane region" description="Helical" evidence="7">
    <location>
        <begin position="6"/>
        <end position="32"/>
    </location>
</feature>
<evidence type="ECO:0000256" key="7">
    <source>
        <dbReference type="SAM" id="Phobius"/>
    </source>
</evidence>
<dbReference type="GO" id="GO:0022857">
    <property type="term" value="F:transmembrane transporter activity"/>
    <property type="evidence" value="ECO:0007669"/>
    <property type="project" value="TreeGrafter"/>
</dbReference>
<feature type="transmembrane region" description="Helical" evidence="7">
    <location>
        <begin position="169"/>
        <end position="190"/>
    </location>
</feature>
<keyword evidence="2" id="KW-1003">Cell membrane</keyword>
<keyword evidence="6 7" id="KW-0472">Membrane</keyword>
<feature type="domain" description="TRAP C4-dicarboxylate transport system permease DctM subunit" evidence="8">
    <location>
        <begin position="7"/>
        <end position="415"/>
    </location>
</feature>
<feature type="transmembrane region" description="Helical" evidence="7">
    <location>
        <begin position="133"/>
        <end position="157"/>
    </location>
</feature>